<dbReference type="EMBL" id="BK016194">
    <property type="protein sequence ID" value="DAG01534.1"/>
    <property type="molecule type" value="Genomic_DNA"/>
</dbReference>
<organism evidence="1">
    <name type="scientific">Siphoviridae sp. ctNHg2</name>
    <dbReference type="NCBI Taxonomy" id="2825467"/>
    <lineage>
        <taxon>Viruses</taxon>
        <taxon>Duplodnaviria</taxon>
        <taxon>Heunggongvirae</taxon>
        <taxon>Uroviricota</taxon>
        <taxon>Caudoviricetes</taxon>
    </lineage>
</organism>
<accession>A0A8S5V4B2</accession>
<protein>
    <submittedName>
        <fullName evidence="1">Uncharacterized protein</fullName>
    </submittedName>
</protein>
<proteinExistence type="predicted"/>
<name>A0A8S5V4B2_9CAUD</name>
<reference evidence="1" key="1">
    <citation type="journal article" date="2021" name="Proc. Natl. Acad. Sci. U.S.A.">
        <title>A Catalog of Tens of Thousands of Viruses from Human Metagenomes Reveals Hidden Associations with Chronic Diseases.</title>
        <authorList>
            <person name="Tisza M.J."/>
            <person name="Buck C.B."/>
        </authorList>
    </citation>
    <scope>NUCLEOTIDE SEQUENCE</scope>
    <source>
        <strain evidence="1">CtNHg2</strain>
    </source>
</reference>
<sequence>MKLYTIPKGNELGTAQYSTNSHNLLWVVVSVGYNNGQIILFISHFAKATPDFVIKSAEMYGKL</sequence>
<evidence type="ECO:0000313" key="1">
    <source>
        <dbReference type="EMBL" id="DAG01534.1"/>
    </source>
</evidence>